<sequence>MNEARIIHILQKGRGQYVLVYPDGTIKSFVVGFNTDKGEVNQWVVPGGVYKASFLLPLDSDDKDDESCKDHLLISEVVVPGFEYDGHTFARKDDLVKLVGNDKAEELRWLLGGEYFTK</sequence>
<name>A0ACB5SZY8_AMBMO</name>
<evidence type="ECO:0000313" key="1">
    <source>
        <dbReference type="EMBL" id="GME78131.1"/>
    </source>
</evidence>
<proteinExistence type="predicted"/>
<dbReference type="EMBL" id="BSXS01002070">
    <property type="protein sequence ID" value="GME78131.1"/>
    <property type="molecule type" value="Genomic_DNA"/>
</dbReference>
<protein>
    <submittedName>
        <fullName evidence="1">Unnamed protein product</fullName>
    </submittedName>
</protein>
<dbReference type="Proteomes" id="UP001165064">
    <property type="component" value="Unassembled WGS sequence"/>
</dbReference>
<organism evidence="1 2">
    <name type="scientific">Ambrosiozyma monospora</name>
    <name type="common">Yeast</name>
    <name type="synonym">Endomycopsis monosporus</name>
    <dbReference type="NCBI Taxonomy" id="43982"/>
    <lineage>
        <taxon>Eukaryota</taxon>
        <taxon>Fungi</taxon>
        <taxon>Dikarya</taxon>
        <taxon>Ascomycota</taxon>
        <taxon>Saccharomycotina</taxon>
        <taxon>Pichiomycetes</taxon>
        <taxon>Pichiales</taxon>
        <taxon>Pichiaceae</taxon>
        <taxon>Ambrosiozyma</taxon>
    </lineage>
</organism>
<gene>
    <name evidence="1" type="ORF">Amon02_000332100</name>
</gene>
<comment type="caution">
    <text evidence="1">The sequence shown here is derived from an EMBL/GenBank/DDBJ whole genome shotgun (WGS) entry which is preliminary data.</text>
</comment>
<keyword evidence="2" id="KW-1185">Reference proteome</keyword>
<evidence type="ECO:0000313" key="2">
    <source>
        <dbReference type="Proteomes" id="UP001165064"/>
    </source>
</evidence>
<accession>A0ACB5SZY8</accession>
<reference evidence="1" key="1">
    <citation type="submission" date="2023-04" db="EMBL/GenBank/DDBJ databases">
        <title>Ambrosiozyma monospora NBRC 10751.</title>
        <authorList>
            <person name="Ichikawa N."/>
            <person name="Sato H."/>
            <person name="Tonouchi N."/>
        </authorList>
    </citation>
    <scope>NUCLEOTIDE SEQUENCE</scope>
    <source>
        <strain evidence="1">NBRC 10751</strain>
    </source>
</reference>